<proteinExistence type="predicted"/>
<comment type="caution">
    <text evidence="1">The sequence shown here is derived from an EMBL/GenBank/DDBJ whole genome shotgun (WGS) entry which is preliminary data.</text>
</comment>
<reference evidence="1 2" key="1">
    <citation type="submission" date="2019-06" db="EMBL/GenBank/DDBJ databases">
        <title>Sequencing the genomes of 1000 actinobacteria strains.</title>
        <authorList>
            <person name="Klenk H.-P."/>
        </authorList>
    </citation>
    <scope>NUCLEOTIDE SEQUENCE [LARGE SCALE GENOMIC DNA]</scope>
    <source>
        <strain evidence="1 2">DSM 41649</strain>
    </source>
</reference>
<accession>A0A561ELH6</accession>
<evidence type="ECO:0000313" key="1">
    <source>
        <dbReference type="EMBL" id="TWE16471.1"/>
    </source>
</evidence>
<dbReference type="RefSeq" id="WP_145788616.1">
    <property type="nucleotide sequence ID" value="NZ_BAAABR010000002.1"/>
</dbReference>
<gene>
    <name evidence="1" type="ORF">FB465_1453</name>
</gene>
<keyword evidence="2" id="KW-1185">Reference proteome</keyword>
<dbReference type="EMBL" id="VIVR01000001">
    <property type="protein sequence ID" value="TWE16471.1"/>
    <property type="molecule type" value="Genomic_DNA"/>
</dbReference>
<protein>
    <submittedName>
        <fullName evidence="1">Uncharacterized protein</fullName>
    </submittedName>
</protein>
<sequence>MLNRDREIVTPLLQPGELLAEAANVSLAPGIPHPPQELLTPRRPSALEQKIAGPFNSLRKAYAVLNPVSSAVGAVEDRLMNAVPDSVVHGQGMGGSWQSAAGRFVVRMHDQGASASGLFAVTDRRALMVVDRAKLWQLSESNAVHWEASRAELVEVRRNAKGVLQRGRLDLVFADGSWAGIVTGLPANADPLAAAFAHRPY</sequence>
<evidence type="ECO:0000313" key="2">
    <source>
        <dbReference type="Proteomes" id="UP000318416"/>
    </source>
</evidence>
<organism evidence="1 2">
    <name type="scientific">Kitasatospora atroaurantiaca</name>
    <dbReference type="NCBI Taxonomy" id="285545"/>
    <lineage>
        <taxon>Bacteria</taxon>
        <taxon>Bacillati</taxon>
        <taxon>Actinomycetota</taxon>
        <taxon>Actinomycetes</taxon>
        <taxon>Kitasatosporales</taxon>
        <taxon>Streptomycetaceae</taxon>
        <taxon>Kitasatospora</taxon>
    </lineage>
</organism>
<dbReference type="AlphaFoldDB" id="A0A561ELH6"/>
<dbReference type="Proteomes" id="UP000318416">
    <property type="component" value="Unassembled WGS sequence"/>
</dbReference>
<dbReference type="OrthoDB" id="4106032at2"/>
<name>A0A561ELH6_9ACTN</name>